<protein>
    <recommendedName>
        <fullName evidence="2">Transposase IS4-like domain-containing protein</fullName>
    </recommendedName>
</protein>
<dbReference type="SUPFAM" id="SSF53098">
    <property type="entry name" value="Ribonuclease H-like"/>
    <property type="match status" value="1"/>
</dbReference>
<dbReference type="InterPro" id="IPR012337">
    <property type="entry name" value="RNaseH-like_sf"/>
</dbReference>
<organism evidence="1">
    <name type="scientific">marine sediment metagenome</name>
    <dbReference type="NCBI Taxonomy" id="412755"/>
    <lineage>
        <taxon>unclassified sequences</taxon>
        <taxon>metagenomes</taxon>
        <taxon>ecological metagenomes</taxon>
    </lineage>
</organism>
<feature type="non-terminal residue" evidence="1">
    <location>
        <position position="1"/>
    </location>
</feature>
<evidence type="ECO:0008006" key="2">
    <source>
        <dbReference type="Google" id="ProtNLM"/>
    </source>
</evidence>
<proteinExistence type="predicted"/>
<dbReference type="EMBL" id="BART01004356">
    <property type="protein sequence ID" value="GAG69910.1"/>
    <property type="molecule type" value="Genomic_DNA"/>
</dbReference>
<feature type="non-terminal residue" evidence="1">
    <location>
        <position position="294"/>
    </location>
</feature>
<gene>
    <name evidence="1" type="ORF">S01H4_11009</name>
</gene>
<evidence type="ECO:0000313" key="1">
    <source>
        <dbReference type="EMBL" id="GAG69910.1"/>
    </source>
</evidence>
<dbReference type="AlphaFoldDB" id="X0ZJT6"/>
<name>X0ZJT6_9ZZZZ</name>
<comment type="caution">
    <text evidence="1">The sequence shown here is derived from an EMBL/GenBank/DDBJ whole genome shotgun (WGS) entry which is preliminary data.</text>
</comment>
<accession>X0ZJT6</accession>
<sequence length="294" mass="34227">LLKKLKPEELSSVRQKMIARLLRMKCLTGYRLLGKYYMDAIDGTGHLVYKDRHCPHCLTKTKKGKIIYYYHNVLEAKIITESGLALSVETEFIENTDGATKQDCELKAFYRLVKKLKKKFPQLKIVLLLDSLYAADPVFEILDSYSWKHIITFKEGSMPNTCDEYLALSKLQHQNRAEIKDKNIIQNFRWVTGISYRGPVFDILECNESKISGNSETKNTKFAWITNLKIDSNNYRKIAKGGRLRWKIENEGFNTQKNKGYNLEHPYSKNERAMKNFYLLLQIAHIISQLIEKG</sequence>
<reference evidence="1" key="1">
    <citation type="journal article" date="2014" name="Front. Microbiol.">
        <title>High frequency of phylogenetically diverse reductive dehalogenase-homologous genes in deep subseafloor sedimentary metagenomes.</title>
        <authorList>
            <person name="Kawai M."/>
            <person name="Futagami T."/>
            <person name="Toyoda A."/>
            <person name="Takaki Y."/>
            <person name="Nishi S."/>
            <person name="Hori S."/>
            <person name="Arai W."/>
            <person name="Tsubouchi T."/>
            <person name="Morono Y."/>
            <person name="Uchiyama I."/>
            <person name="Ito T."/>
            <person name="Fujiyama A."/>
            <person name="Inagaki F."/>
            <person name="Takami H."/>
        </authorList>
    </citation>
    <scope>NUCLEOTIDE SEQUENCE</scope>
    <source>
        <strain evidence="1">Expedition CK06-06</strain>
    </source>
</reference>